<keyword evidence="2" id="KW-0812">Transmembrane</keyword>
<dbReference type="Proteomes" id="UP000887566">
    <property type="component" value="Unplaced"/>
</dbReference>
<dbReference type="AlphaFoldDB" id="A0A914W346"/>
<reference evidence="4" key="1">
    <citation type="submission" date="2022-11" db="UniProtKB">
        <authorList>
            <consortium name="WormBaseParasite"/>
        </authorList>
    </citation>
    <scope>IDENTIFICATION</scope>
</reference>
<sequence>MRRQSSDSSKRCLNAEVGYYFRESQTNSQRLAGDDTAAAGSGSTAKNNHYPAHRHKANRPYERFTRKMQGSAIIVLLVVSLLTAEAFQPNFFGSRAYKDKLDSDFSQADIQIKRGLLHPLFYHRLSAKPYAQARPARADENYY</sequence>
<dbReference type="WBParaSite" id="PSAMB.scaffold3069size19791.g20344.t1">
    <property type="protein sequence ID" value="PSAMB.scaffold3069size19791.g20344.t1"/>
    <property type="gene ID" value="PSAMB.scaffold3069size19791.g20344"/>
</dbReference>
<feature type="compositionally biased region" description="Low complexity" evidence="1">
    <location>
        <begin position="34"/>
        <end position="45"/>
    </location>
</feature>
<keyword evidence="2" id="KW-1133">Transmembrane helix</keyword>
<name>A0A914W346_9BILA</name>
<feature type="transmembrane region" description="Helical" evidence="2">
    <location>
        <begin position="68"/>
        <end position="87"/>
    </location>
</feature>
<organism evidence="3 4">
    <name type="scientific">Plectus sambesii</name>
    <dbReference type="NCBI Taxonomy" id="2011161"/>
    <lineage>
        <taxon>Eukaryota</taxon>
        <taxon>Metazoa</taxon>
        <taxon>Ecdysozoa</taxon>
        <taxon>Nematoda</taxon>
        <taxon>Chromadorea</taxon>
        <taxon>Plectida</taxon>
        <taxon>Plectina</taxon>
        <taxon>Plectoidea</taxon>
        <taxon>Plectidae</taxon>
        <taxon>Plectus</taxon>
    </lineage>
</organism>
<keyword evidence="2" id="KW-0472">Membrane</keyword>
<protein>
    <submittedName>
        <fullName evidence="4">Uncharacterized protein</fullName>
    </submittedName>
</protein>
<proteinExistence type="predicted"/>
<accession>A0A914W346</accession>
<evidence type="ECO:0000313" key="4">
    <source>
        <dbReference type="WBParaSite" id="PSAMB.scaffold3069size19791.g20344.t1"/>
    </source>
</evidence>
<evidence type="ECO:0000256" key="2">
    <source>
        <dbReference type="SAM" id="Phobius"/>
    </source>
</evidence>
<keyword evidence="3" id="KW-1185">Reference proteome</keyword>
<evidence type="ECO:0000256" key="1">
    <source>
        <dbReference type="SAM" id="MobiDB-lite"/>
    </source>
</evidence>
<evidence type="ECO:0000313" key="3">
    <source>
        <dbReference type="Proteomes" id="UP000887566"/>
    </source>
</evidence>
<feature type="region of interest" description="Disordered" evidence="1">
    <location>
        <begin position="28"/>
        <end position="56"/>
    </location>
</feature>